<name>A0A6A4TBV9_SCOMX</name>
<comment type="caution">
    <text evidence="1">The sequence shown here is derived from an EMBL/GenBank/DDBJ whole genome shotgun (WGS) entry which is preliminary data.</text>
</comment>
<accession>A0A6A4TBV9</accession>
<proteinExistence type="predicted"/>
<dbReference type="AlphaFoldDB" id="A0A6A4TBV9"/>
<reference evidence="1 2" key="1">
    <citation type="submission" date="2019-06" db="EMBL/GenBank/DDBJ databases">
        <title>Draft genomes of female and male turbot (Scophthalmus maximus).</title>
        <authorList>
            <person name="Xu H."/>
            <person name="Xu X.-W."/>
            <person name="Shao C."/>
            <person name="Chen S."/>
        </authorList>
    </citation>
    <scope>NUCLEOTIDE SEQUENCE [LARGE SCALE GENOMIC DNA]</scope>
    <source>
        <strain evidence="1">Ysfricsl-2016a</strain>
        <tissue evidence="1">Blood</tissue>
    </source>
</reference>
<organism evidence="1 2">
    <name type="scientific">Scophthalmus maximus</name>
    <name type="common">Turbot</name>
    <name type="synonym">Psetta maxima</name>
    <dbReference type="NCBI Taxonomy" id="52904"/>
    <lineage>
        <taxon>Eukaryota</taxon>
        <taxon>Metazoa</taxon>
        <taxon>Chordata</taxon>
        <taxon>Craniata</taxon>
        <taxon>Vertebrata</taxon>
        <taxon>Euteleostomi</taxon>
        <taxon>Actinopterygii</taxon>
        <taxon>Neopterygii</taxon>
        <taxon>Teleostei</taxon>
        <taxon>Neoteleostei</taxon>
        <taxon>Acanthomorphata</taxon>
        <taxon>Carangaria</taxon>
        <taxon>Pleuronectiformes</taxon>
        <taxon>Pleuronectoidei</taxon>
        <taxon>Scophthalmidae</taxon>
        <taxon>Scophthalmus</taxon>
    </lineage>
</organism>
<evidence type="ECO:0000313" key="2">
    <source>
        <dbReference type="Proteomes" id="UP000438429"/>
    </source>
</evidence>
<dbReference type="EMBL" id="VEVO01000007">
    <property type="protein sequence ID" value="KAF0039702.1"/>
    <property type="molecule type" value="Genomic_DNA"/>
</dbReference>
<evidence type="ECO:0000313" key="1">
    <source>
        <dbReference type="EMBL" id="KAF0039702.1"/>
    </source>
</evidence>
<dbReference type="Proteomes" id="UP000438429">
    <property type="component" value="Unassembled WGS sequence"/>
</dbReference>
<protein>
    <submittedName>
        <fullName evidence="1">Uncharacterized protein</fullName>
    </submittedName>
</protein>
<sequence>MRRNTQQHLGPRLTDGSAACVRAAASKLVRASAIVQHGGRGRQDKRTTSTVHFAKSDSTDTFLSRPQPYILLTSQICQTASVNESLIKSPSKSLVESCIDWLVTVVTVTESVSGQLVSSSCSQPTYDLVSHQETHSDFSSHSHLTRRFHQRKSSITVLLAHKQNPTSISERKKKIGLYP</sequence>
<gene>
    <name evidence="1" type="ORF">F2P81_007937</name>
</gene>